<name>K7T1Z6_9GAMM</name>
<keyword evidence="2" id="KW-0614">Plasmid</keyword>
<accession>K7T1Z6</accession>
<evidence type="ECO:0000256" key="1">
    <source>
        <dbReference type="SAM" id="MobiDB-lite"/>
    </source>
</evidence>
<dbReference type="AlphaFoldDB" id="K7T1Z6"/>
<proteinExistence type="predicted"/>
<feature type="compositionally biased region" description="Polar residues" evidence="1">
    <location>
        <begin position="107"/>
        <end position="118"/>
    </location>
</feature>
<reference evidence="2" key="1">
    <citation type="journal article" date="2013" name="BMC Microbiol.">
        <title>Characterization of Halomonas sp. ZM3 isolated from the Zelazny Most post-flotation waste reservoir, with a special focus on its mobile DNA.</title>
        <authorList>
            <person name="Dziewit L."/>
            <person name="Pyzik A."/>
            <person name="Matlakowska R."/>
            <person name="Baj J."/>
            <person name="Szuplewska M."/>
            <person name="Bartosik D."/>
        </authorList>
    </citation>
    <scope>NUCLEOTIDE SEQUENCE</scope>
    <source>
        <strain evidence="2">ZM3</strain>
        <plasmid evidence="2">pZM3H1</plasmid>
    </source>
</reference>
<dbReference type="RefSeq" id="WP_015077950.1">
    <property type="nucleotide sequence ID" value="NC_019426.1"/>
</dbReference>
<dbReference type="EMBL" id="JX569338">
    <property type="protein sequence ID" value="AFW03487.1"/>
    <property type="molecule type" value="Genomic_DNA"/>
</dbReference>
<sequence length="118" mass="13141">MNSNSKMTSERDKRAQRRELILDCAMDLPHDQILLSTREAADVLSISAGLLKKSRMTHVLLNRTPPPHVALTSTTIRYRLSDITAWLESVLDEATRPTSAKPKPKTASRSTQGAQHHA</sequence>
<geneLocation type="plasmid" evidence="2">
    <name>pZM3H1</name>
</geneLocation>
<organism evidence="2">
    <name type="scientific">Halomonas sp. ZM3</name>
    <dbReference type="NCBI Taxonomy" id="1250400"/>
    <lineage>
        <taxon>Bacteria</taxon>
        <taxon>Pseudomonadati</taxon>
        <taxon>Pseudomonadota</taxon>
        <taxon>Gammaproteobacteria</taxon>
        <taxon>Oceanospirillales</taxon>
        <taxon>Halomonadaceae</taxon>
        <taxon>Halomonas</taxon>
    </lineage>
</organism>
<protein>
    <submittedName>
        <fullName evidence="2">MerR family transcriptional regulator</fullName>
    </submittedName>
</protein>
<evidence type="ECO:0000313" key="2">
    <source>
        <dbReference type="EMBL" id="AFW03487.1"/>
    </source>
</evidence>
<feature type="region of interest" description="Disordered" evidence="1">
    <location>
        <begin position="93"/>
        <end position="118"/>
    </location>
</feature>